<evidence type="ECO:0000313" key="5">
    <source>
        <dbReference type="EMBL" id="KKP87278.1"/>
    </source>
</evidence>
<dbReference type="Pfam" id="PF02826">
    <property type="entry name" value="2-Hacid_dh_C"/>
    <property type="match status" value="1"/>
</dbReference>
<reference evidence="5 6" key="1">
    <citation type="journal article" date="2015" name="Nature">
        <title>rRNA introns, odd ribosomes, and small enigmatic genomes across a large radiation of phyla.</title>
        <authorList>
            <person name="Brown C.T."/>
            <person name="Hug L.A."/>
            <person name="Thomas B.C."/>
            <person name="Sharon I."/>
            <person name="Castelle C.J."/>
            <person name="Singh A."/>
            <person name="Wilkins M.J."/>
            <person name="Williams K.H."/>
            <person name="Banfield J.F."/>
        </authorList>
    </citation>
    <scope>NUCLEOTIDE SEQUENCE [LARGE SCALE GENOMIC DNA]</scope>
</reference>
<dbReference type="InterPro" id="IPR006140">
    <property type="entry name" value="D-isomer_DH_NAD-bd"/>
</dbReference>
<evidence type="ECO:0000259" key="4">
    <source>
        <dbReference type="Pfam" id="PF02826"/>
    </source>
</evidence>
<dbReference type="InterPro" id="IPR036291">
    <property type="entry name" value="NAD(P)-bd_dom_sf"/>
</dbReference>
<protein>
    <recommendedName>
        <fullName evidence="7">Glycerate dehydrogenase</fullName>
    </recommendedName>
</protein>
<dbReference type="InterPro" id="IPR050223">
    <property type="entry name" value="D-isomer_2-hydroxyacid_DH"/>
</dbReference>
<gene>
    <name evidence="5" type="ORF">UR89_C0003G0008</name>
</gene>
<name>A0A0G0D1P8_9BACT</name>
<dbReference type="Gene3D" id="3.40.50.720">
    <property type="entry name" value="NAD(P)-binding Rossmann-like Domain"/>
    <property type="match status" value="2"/>
</dbReference>
<dbReference type="EMBL" id="LBQX01000003">
    <property type="protein sequence ID" value="KKP87278.1"/>
    <property type="molecule type" value="Genomic_DNA"/>
</dbReference>
<dbReference type="AlphaFoldDB" id="A0A0G0D1P8"/>
<evidence type="ECO:0008006" key="7">
    <source>
        <dbReference type="Google" id="ProtNLM"/>
    </source>
</evidence>
<dbReference type="GO" id="GO:0051287">
    <property type="term" value="F:NAD binding"/>
    <property type="evidence" value="ECO:0007669"/>
    <property type="project" value="InterPro"/>
</dbReference>
<proteinExistence type="inferred from homology"/>
<dbReference type="GO" id="GO:0016618">
    <property type="term" value="F:hydroxypyruvate reductase [NAD(P)H] activity"/>
    <property type="evidence" value="ECO:0007669"/>
    <property type="project" value="TreeGrafter"/>
</dbReference>
<evidence type="ECO:0000313" key="6">
    <source>
        <dbReference type="Proteomes" id="UP000034536"/>
    </source>
</evidence>
<dbReference type="Proteomes" id="UP000034536">
    <property type="component" value="Unassembled WGS sequence"/>
</dbReference>
<keyword evidence="1 2" id="KW-0560">Oxidoreductase</keyword>
<organism evidence="5 6">
    <name type="scientific">Candidatus Roizmanbacteria bacterium GW2011_GWA2_35_8</name>
    <dbReference type="NCBI Taxonomy" id="1618479"/>
    <lineage>
        <taxon>Bacteria</taxon>
        <taxon>Candidatus Roizmaniibacteriota</taxon>
    </lineage>
</organism>
<evidence type="ECO:0000259" key="3">
    <source>
        <dbReference type="Pfam" id="PF00389"/>
    </source>
</evidence>
<evidence type="ECO:0000256" key="1">
    <source>
        <dbReference type="ARBA" id="ARBA00023002"/>
    </source>
</evidence>
<feature type="domain" description="D-isomer specific 2-hydroxyacid dehydrogenase NAD-binding" evidence="4">
    <location>
        <begin position="115"/>
        <end position="255"/>
    </location>
</feature>
<dbReference type="PANTHER" id="PTHR10996">
    <property type="entry name" value="2-HYDROXYACID DEHYDROGENASE-RELATED"/>
    <property type="match status" value="1"/>
</dbReference>
<dbReference type="GO" id="GO:0005829">
    <property type="term" value="C:cytosol"/>
    <property type="evidence" value="ECO:0007669"/>
    <property type="project" value="TreeGrafter"/>
</dbReference>
<accession>A0A0G0D1P8</accession>
<sequence>MKVIIVCQKSEFDKNSVKKIERFVPVKWFDSDNIDISKISELKDNEKKILALSPVPFNWELPEQFYSLLNNVKYISLVTTSYEYLNLDLCKKSGIKVTNVPHYSTDAVAEQAVFMTFALSKKFPEQIKNKYKYEFNDRVLGDNLKDKIVGLIGLGDIGKRIADIFSGIGLKISYWSRNKKNTDFEYKNLEKIISESDIVIPSVVSNKQTWNLLNKKNLKNLKKGAYFISLINEKVWDKRYLIERIERKELGGLAFESNKEKMEKMKGNILILAPLAWYSKQSLKNNIDVWSDTIISCIKEKPINLICY</sequence>
<feature type="domain" description="D-isomer specific 2-hydroxyacid dehydrogenase catalytic" evidence="3">
    <location>
        <begin position="60"/>
        <end position="302"/>
    </location>
</feature>
<evidence type="ECO:0000256" key="2">
    <source>
        <dbReference type="RuleBase" id="RU003719"/>
    </source>
</evidence>
<comment type="caution">
    <text evidence="5">The sequence shown here is derived from an EMBL/GenBank/DDBJ whole genome shotgun (WGS) entry which is preliminary data.</text>
</comment>
<comment type="similarity">
    <text evidence="2">Belongs to the D-isomer specific 2-hydroxyacid dehydrogenase family.</text>
</comment>
<dbReference type="SUPFAM" id="SSF52283">
    <property type="entry name" value="Formate/glycerate dehydrogenase catalytic domain-like"/>
    <property type="match status" value="1"/>
</dbReference>
<dbReference type="GO" id="GO:0030267">
    <property type="term" value="F:glyoxylate reductase (NADPH) activity"/>
    <property type="evidence" value="ECO:0007669"/>
    <property type="project" value="TreeGrafter"/>
</dbReference>
<dbReference type="SUPFAM" id="SSF51735">
    <property type="entry name" value="NAD(P)-binding Rossmann-fold domains"/>
    <property type="match status" value="1"/>
</dbReference>
<dbReference type="InterPro" id="IPR006139">
    <property type="entry name" value="D-isomer_2_OHA_DH_cat_dom"/>
</dbReference>
<dbReference type="Pfam" id="PF00389">
    <property type="entry name" value="2-Hacid_dh"/>
    <property type="match status" value="1"/>
</dbReference>
<dbReference type="PANTHER" id="PTHR10996:SF283">
    <property type="entry name" value="GLYOXYLATE_HYDROXYPYRUVATE REDUCTASE B"/>
    <property type="match status" value="1"/>
</dbReference>